<dbReference type="GO" id="GO:0000136">
    <property type="term" value="C:mannan polymerase complex"/>
    <property type="evidence" value="ECO:0007669"/>
    <property type="project" value="TreeGrafter"/>
</dbReference>
<dbReference type="GO" id="GO:0006487">
    <property type="term" value="P:protein N-linked glycosylation"/>
    <property type="evidence" value="ECO:0007669"/>
    <property type="project" value="TreeGrafter"/>
</dbReference>
<dbReference type="InterPro" id="IPR029044">
    <property type="entry name" value="Nucleotide-diphossugar_trans"/>
</dbReference>
<dbReference type="Gene3D" id="3.90.550.20">
    <property type="match status" value="1"/>
</dbReference>
<dbReference type="GeneID" id="34567356"/>
<comment type="caution">
    <text evidence="2">The sequence shown here is derived from an EMBL/GenBank/DDBJ whole genome shotgun (WGS) entry which is preliminary data.</text>
</comment>
<evidence type="ECO:0000256" key="1">
    <source>
        <dbReference type="ARBA" id="ARBA00009003"/>
    </source>
</evidence>
<dbReference type="STRING" id="1209926.A0A1G4AMR5"/>
<keyword evidence="3" id="KW-1185">Reference proteome</keyword>
<evidence type="ECO:0000313" key="2">
    <source>
        <dbReference type="EMBL" id="OHE90469.1"/>
    </source>
</evidence>
<dbReference type="InterPro" id="IPR039367">
    <property type="entry name" value="Och1-like"/>
</dbReference>
<gene>
    <name evidence="2" type="ORF">CORC01_14235</name>
</gene>
<dbReference type="PANTHER" id="PTHR31834:SF1">
    <property type="entry name" value="INITIATION-SPECIFIC ALPHA-1,6-MANNOSYLTRANSFERASE"/>
    <property type="match status" value="1"/>
</dbReference>
<protein>
    <submittedName>
        <fullName evidence="2">Initiation-specific alpha-1,6-mannosyltransferase</fullName>
    </submittedName>
</protein>
<dbReference type="Proteomes" id="UP000176998">
    <property type="component" value="Unassembled WGS sequence"/>
</dbReference>
<dbReference type="OrthoDB" id="409543at2759"/>
<dbReference type="SUPFAM" id="SSF53448">
    <property type="entry name" value="Nucleotide-diphospho-sugar transferases"/>
    <property type="match status" value="1"/>
</dbReference>
<dbReference type="Pfam" id="PF04488">
    <property type="entry name" value="Gly_transf_sug"/>
    <property type="match status" value="1"/>
</dbReference>
<keyword evidence="2" id="KW-0328">Glycosyltransferase</keyword>
<dbReference type="PANTHER" id="PTHR31834">
    <property type="entry name" value="INITIATION-SPECIFIC ALPHA-1,6-MANNOSYLTRANSFERASE"/>
    <property type="match status" value="1"/>
</dbReference>
<organism evidence="2 3">
    <name type="scientific">Colletotrichum orchidophilum</name>
    <dbReference type="NCBI Taxonomy" id="1209926"/>
    <lineage>
        <taxon>Eukaryota</taxon>
        <taxon>Fungi</taxon>
        <taxon>Dikarya</taxon>
        <taxon>Ascomycota</taxon>
        <taxon>Pezizomycotina</taxon>
        <taxon>Sordariomycetes</taxon>
        <taxon>Hypocreomycetidae</taxon>
        <taxon>Glomerellales</taxon>
        <taxon>Glomerellaceae</taxon>
        <taxon>Colletotrichum</taxon>
    </lineage>
</organism>
<dbReference type="InterPro" id="IPR007577">
    <property type="entry name" value="GlycoTrfase_DXD_sugar-bd_CS"/>
</dbReference>
<comment type="similarity">
    <text evidence="1">Belongs to the glycosyltransferase 32 family.</text>
</comment>
<dbReference type="EMBL" id="MJBS01000256">
    <property type="protein sequence ID" value="OHE90469.1"/>
    <property type="molecule type" value="Genomic_DNA"/>
</dbReference>
<evidence type="ECO:0000313" key="3">
    <source>
        <dbReference type="Proteomes" id="UP000176998"/>
    </source>
</evidence>
<reference evidence="2 3" key="1">
    <citation type="submission" date="2016-09" db="EMBL/GenBank/DDBJ databases">
        <authorList>
            <person name="Capua I."/>
            <person name="De Benedictis P."/>
            <person name="Joannis T."/>
            <person name="Lombin L.H."/>
            <person name="Cattoli G."/>
        </authorList>
    </citation>
    <scope>NUCLEOTIDE SEQUENCE [LARGE SCALE GENOMIC DNA]</scope>
    <source>
        <strain evidence="2 3">IMI 309357</strain>
    </source>
</reference>
<dbReference type="GO" id="GO:0000009">
    <property type="term" value="F:alpha-1,6-mannosyltransferase activity"/>
    <property type="evidence" value="ECO:0007669"/>
    <property type="project" value="InterPro"/>
</dbReference>
<keyword evidence="2" id="KW-0808">Transferase</keyword>
<dbReference type="AlphaFoldDB" id="A0A1G4AMR5"/>
<proteinExistence type="inferred from homology"/>
<accession>A0A1G4AMR5</accession>
<dbReference type="RefSeq" id="XP_022467646.1">
    <property type="nucleotide sequence ID" value="XM_022625846.1"/>
</dbReference>
<sequence length="473" mass="52036">MNLDTTADVRRGLATAFKALVVRSSRWLVELAERCGWQGLYAYKKISELASTFQGNSVAESDTLVISIRLASELLAQKYCLPPPGDRTSPLAMYERGVFNEMAARMATLPNGHRSSEFNAAVLPRCRTMVEAIGQRMAYEVALHSGNVIPEVLDLFEKCCLHTTLEPMDSTKKLQASVINAGCRFSRPASSRRAPVIIAAVLLISISTYFLHSLNDQHSIPPHIWQISLPKANGMNDSVIWTTMERISTWLALNGGHTYNSFVKSHYGNTSDVYHTYEQLSNAGMGSSLLRYLLLEAGGGIYTDLDTIALKPIETWVPGHLRSHVRLVVGIIYDQQDHAPPKDKAYPLQFAHSTIAAAPGHPVVHNMISQVVTSMRRPTAQDGVDEAKDRPSNLDISYLTGSAVWTKVLFDYLQSINSDLTDIMSFSYLERPTLCGDVLVLPIDGFGMGQNLSGSTNNGRIPDNALASRLIPS</sequence>
<name>A0A1G4AMR5_9PEZI</name>